<gene>
    <name evidence="2" type="ORF">PDMSB3_2697</name>
</gene>
<protein>
    <recommendedName>
        <fullName evidence="4">Transposase</fullName>
    </recommendedName>
</protein>
<keyword evidence="3" id="KW-1185">Reference proteome</keyword>
<dbReference type="KEGG" id="pdio:PDMSB3_2697.1"/>
<feature type="signal peptide" evidence="1">
    <location>
        <begin position="1"/>
        <end position="22"/>
    </location>
</feature>
<evidence type="ECO:0000313" key="2">
    <source>
        <dbReference type="EMBL" id="VVD33981.1"/>
    </source>
</evidence>
<organism evidence="2 3">
    <name type="scientific">Paraburkholderia dioscoreae</name>
    <dbReference type="NCBI Taxonomy" id="2604047"/>
    <lineage>
        <taxon>Bacteria</taxon>
        <taxon>Pseudomonadati</taxon>
        <taxon>Pseudomonadota</taxon>
        <taxon>Betaproteobacteria</taxon>
        <taxon>Burkholderiales</taxon>
        <taxon>Burkholderiaceae</taxon>
        <taxon>Paraburkholderia</taxon>
    </lineage>
</organism>
<accession>A0A5Q4ZEF2</accession>
<dbReference type="AlphaFoldDB" id="A0A5Q4ZEF2"/>
<dbReference type="EMBL" id="LR699554">
    <property type="protein sequence ID" value="VVD33981.1"/>
    <property type="molecule type" value="Genomic_DNA"/>
</dbReference>
<evidence type="ECO:0000256" key="1">
    <source>
        <dbReference type="SAM" id="SignalP"/>
    </source>
</evidence>
<evidence type="ECO:0000313" key="3">
    <source>
        <dbReference type="Proteomes" id="UP000325811"/>
    </source>
</evidence>
<dbReference type="RefSeq" id="WP_007178035.1">
    <property type="nucleotide sequence ID" value="NZ_LR699554.1"/>
</dbReference>
<dbReference type="Proteomes" id="UP000325811">
    <property type="component" value="Chromosome II"/>
</dbReference>
<feature type="chain" id="PRO_5024823718" description="Transposase" evidence="1">
    <location>
        <begin position="23"/>
        <end position="134"/>
    </location>
</feature>
<reference evidence="2 3" key="1">
    <citation type="submission" date="2019-08" db="EMBL/GenBank/DDBJ databases">
        <authorList>
            <person name="Herpell B J."/>
        </authorList>
    </citation>
    <scope>NUCLEOTIDE SEQUENCE [LARGE SCALE GENOMIC DNA]</scope>
    <source>
        <strain evidence="3">Msb3</strain>
    </source>
</reference>
<sequence>MKYLLASTLAVVIAAASVTANADTSVGGDTPKQECAIGYVTGIGGAAQSFREYLATPDRDKFRYLADNPIQCKVSDEGRASGCTGITSLRHEEVSVYDDIDSTTMAVVARVELDRGTYPVIIVVQKRDVQCKEQ</sequence>
<proteinExistence type="predicted"/>
<name>A0A5Q4ZEF2_9BURK</name>
<evidence type="ECO:0008006" key="4">
    <source>
        <dbReference type="Google" id="ProtNLM"/>
    </source>
</evidence>
<keyword evidence="1" id="KW-0732">Signal</keyword>